<sequence length="25" mass="2880">EIIFEAGEDEVIEATIIKIVKVEEY</sequence>
<evidence type="ECO:0000313" key="1">
    <source>
        <dbReference type="EMBL" id="ETJ19216.1"/>
    </source>
</evidence>
<feature type="non-terminal residue" evidence="1">
    <location>
        <position position="1"/>
    </location>
</feature>
<name>W1WMS3_9ZZZZ</name>
<reference evidence="1" key="1">
    <citation type="submission" date="2013-12" db="EMBL/GenBank/DDBJ databases">
        <title>A Varibaculum cambriense genome reconstructed from a premature infant gut community with otherwise low bacterial novelty that shifts toward anaerobic metabolism during the third week of life.</title>
        <authorList>
            <person name="Brown C.T."/>
            <person name="Sharon I."/>
            <person name="Thomas B.C."/>
            <person name="Castelle C.J."/>
            <person name="Morowitz M.J."/>
            <person name="Banfield J.F."/>
        </authorList>
    </citation>
    <scope>NUCLEOTIDE SEQUENCE</scope>
</reference>
<dbReference type="EMBL" id="AZMM01018541">
    <property type="protein sequence ID" value="ETJ19216.1"/>
    <property type="molecule type" value="Genomic_DNA"/>
</dbReference>
<gene>
    <name evidence="1" type="ORF">Q604_UNBC18541G0001</name>
</gene>
<comment type="caution">
    <text evidence="1">The sequence shown here is derived from an EMBL/GenBank/DDBJ whole genome shotgun (WGS) entry which is preliminary data.</text>
</comment>
<protein>
    <submittedName>
        <fullName evidence="1">Uncharacterized protein</fullName>
    </submittedName>
</protein>
<proteinExistence type="predicted"/>
<accession>W1WMS3</accession>
<dbReference type="AlphaFoldDB" id="W1WMS3"/>
<organism evidence="1">
    <name type="scientific">human gut metagenome</name>
    <dbReference type="NCBI Taxonomy" id="408170"/>
    <lineage>
        <taxon>unclassified sequences</taxon>
        <taxon>metagenomes</taxon>
        <taxon>organismal metagenomes</taxon>
    </lineage>
</organism>